<accession>A0ABP8ILG0</accession>
<sequence length="134" mass="14879">MNPTATYYFSNAAASISYAAGGYIRLDWQPTPATATELRAIYEHVLRAMLHHGASRLMTLHNNRPPMPQELQSWLATQWIPRAIQEVGYSHCAIVEASNPLSRLAARAVGSSLHLPLAYGYFDSPQAAEAWLLR</sequence>
<evidence type="ECO:0000313" key="2">
    <source>
        <dbReference type="Proteomes" id="UP001501153"/>
    </source>
</evidence>
<evidence type="ECO:0008006" key="3">
    <source>
        <dbReference type="Google" id="ProtNLM"/>
    </source>
</evidence>
<keyword evidence="2" id="KW-1185">Reference proteome</keyword>
<protein>
    <recommendedName>
        <fullName evidence="3">STAS/SEC14 domain-containing protein</fullName>
    </recommendedName>
</protein>
<reference evidence="2" key="1">
    <citation type="journal article" date="2019" name="Int. J. Syst. Evol. Microbiol.">
        <title>The Global Catalogue of Microorganisms (GCM) 10K type strain sequencing project: providing services to taxonomists for standard genome sequencing and annotation.</title>
        <authorList>
            <consortium name="The Broad Institute Genomics Platform"/>
            <consortium name="The Broad Institute Genome Sequencing Center for Infectious Disease"/>
            <person name="Wu L."/>
            <person name="Ma J."/>
        </authorList>
    </citation>
    <scope>NUCLEOTIDE SEQUENCE [LARGE SCALE GENOMIC DNA]</scope>
    <source>
        <strain evidence="2">JCM 17923</strain>
    </source>
</reference>
<name>A0ABP8ILG0_9BACT</name>
<evidence type="ECO:0000313" key="1">
    <source>
        <dbReference type="EMBL" id="GAA4362391.1"/>
    </source>
</evidence>
<comment type="caution">
    <text evidence="1">The sequence shown here is derived from an EMBL/GenBank/DDBJ whole genome shotgun (WGS) entry which is preliminary data.</text>
</comment>
<gene>
    <name evidence="1" type="ORF">GCM10023185_30280</name>
</gene>
<dbReference type="Proteomes" id="UP001501153">
    <property type="component" value="Unassembled WGS sequence"/>
</dbReference>
<proteinExistence type="predicted"/>
<dbReference type="RefSeq" id="WP_345236935.1">
    <property type="nucleotide sequence ID" value="NZ_BAABGZ010000065.1"/>
</dbReference>
<dbReference type="EMBL" id="BAABGZ010000065">
    <property type="protein sequence ID" value="GAA4362391.1"/>
    <property type="molecule type" value="Genomic_DNA"/>
</dbReference>
<organism evidence="1 2">
    <name type="scientific">Hymenobacter saemangeumensis</name>
    <dbReference type="NCBI Taxonomy" id="1084522"/>
    <lineage>
        <taxon>Bacteria</taxon>
        <taxon>Pseudomonadati</taxon>
        <taxon>Bacteroidota</taxon>
        <taxon>Cytophagia</taxon>
        <taxon>Cytophagales</taxon>
        <taxon>Hymenobacteraceae</taxon>
        <taxon>Hymenobacter</taxon>
    </lineage>
</organism>